<gene>
    <name evidence="2" type="ORF">A3B54_01960</name>
</gene>
<dbReference type="EMBL" id="MFBT01000005">
    <property type="protein sequence ID" value="OGE00145.1"/>
    <property type="molecule type" value="Genomic_DNA"/>
</dbReference>
<sequence length="87" mass="9540">MNNQQKTITEETAKRLSETLQLAKKPVYHIRNSQIAAGVTGSIGLIIFALGVENLMTNVLKISSPYVEIMLGLILLSISGLFLKKLL</sequence>
<keyword evidence="1" id="KW-0472">Membrane</keyword>
<organism evidence="2 3">
    <name type="scientific">Candidatus Curtissbacteria bacterium RIFCSPLOWO2_01_FULL_42_50</name>
    <dbReference type="NCBI Taxonomy" id="1797730"/>
    <lineage>
        <taxon>Bacteria</taxon>
        <taxon>Candidatus Curtissiibacteriota</taxon>
    </lineage>
</organism>
<dbReference type="AlphaFoldDB" id="A0A1F5H7Y3"/>
<feature type="transmembrane region" description="Helical" evidence="1">
    <location>
        <begin position="64"/>
        <end position="83"/>
    </location>
</feature>
<accession>A0A1F5H7Y3</accession>
<evidence type="ECO:0000313" key="2">
    <source>
        <dbReference type="EMBL" id="OGE00145.1"/>
    </source>
</evidence>
<evidence type="ECO:0000313" key="3">
    <source>
        <dbReference type="Proteomes" id="UP000177039"/>
    </source>
</evidence>
<evidence type="ECO:0000256" key="1">
    <source>
        <dbReference type="SAM" id="Phobius"/>
    </source>
</evidence>
<reference evidence="2 3" key="1">
    <citation type="journal article" date="2016" name="Nat. Commun.">
        <title>Thousands of microbial genomes shed light on interconnected biogeochemical processes in an aquifer system.</title>
        <authorList>
            <person name="Anantharaman K."/>
            <person name="Brown C.T."/>
            <person name="Hug L.A."/>
            <person name="Sharon I."/>
            <person name="Castelle C.J."/>
            <person name="Probst A.J."/>
            <person name="Thomas B.C."/>
            <person name="Singh A."/>
            <person name="Wilkins M.J."/>
            <person name="Karaoz U."/>
            <person name="Brodie E.L."/>
            <person name="Williams K.H."/>
            <person name="Hubbard S.S."/>
            <person name="Banfield J.F."/>
        </authorList>
    </citation>
    <scope>NUCLEOTIDE SEQUENCE [LARGE SCALE GENOMIC DNA]</scope>
</reference>
<keyword evidence="1" id="KW-0812">Transmembrane</keyword>
<keyword evidence="1" id="KW-1133">Transmembrane helix</keyword>
<comment type="caution">
    <text evidence="2">The sequence shown here is derived from an EMBL/GenBank/DDBJ whole genome shotgun (WGS) entry which is preliminary data.</text>
</comment>
<feature type="transmembrane region" description="Helical" evidence="1">
    <location>
        <begin position="35"/>
        <end position="52"/>
    </location>
</feature>
<dbReference type="Proteomes" id="UP000177039">
    <property type="component" value="Unassembled WGS sequence"/>
</dbReference>
<name>A0A1F5H7Y3_9BACT</name>
<proteinExistence type="predicted"/>
<protein>
    <submittedName>
        <fullName evidence="2">Uncharacterized protein</fullName>
    </submittedName>
</protein>